<sequence length="429" mass="45835">PVPTRAYRARGSDYNGAAEAVSLAQSFDHSVATEAAYPTQSFDHNVATETTYPAQSFDHSVATETAYPAQTSEFSAPTEAAYSAESNELSTASEVAYPAQSFDHNIASETAYAAQNFDHNVATETTYPTQSLDNNVITETAYPAQSFDHSVATETAYPAQTSEFSAPTEAAYSAESNELSASTEAPPVAAFSSRRFEKSRVIDPPEEAGAAEAPVAQPLASSFRVFDTASDPTWPPDPPAPDTPDLSTVVAHVPDFDVNAVPLPDDDWSEEEVEQQAPRVRTIFGARRAHEETDLSEPVSRTRGRAPSPEYIVETNRTPAANEACSWPQSNLVDVFGDIIMEDAEPLWYSPRVDSAPDVDMVDAASIDDSEGLRADLTAMAIQFTEAVFARAGYLTNDPRLVHAAATAALGAVAATSSLVPHSSGISRL</sequence>
<accession>A0AAN6GIJ1</accession>
<dbReference type="EMBL" id="JAPDMZ010000688">
    <property type="protein sequence ID" value="KAK0541931.1"/>
    <property type="molecule type" value="Genomic_DNA"/>
</dbReference>
<dbReference type="AlphaFoldDB" id="A0AAN6GIJ1"/>
<proteinExistence type="predicted"/>
<keyword evidence="3" id="KW-1185">Reference proteome</keyword>
<reference evidence="2" key="1">
    <citation type="journal article" date="2023" name="PhytoFront">
        <title>Draft Genome Resources of Seven Strains of Tilletia horrida, Causal Agent of Kernel Smut of Rice.</title>
        <authorList>
            <person name="Khanal S."/>
            <person name="Antony Babu S."/>
            <person name="Zhou X.G."/>
        </authorList>
    </citation>
    <scope>NUCLEOTIDE SEQUENCE</scope>
    <source>
        <strain evidence="2">TX6</strain>
    </source>
</reference>
<protein>
    <submittedName>
        <fullName evidence="2">Uncharacterized protein</fullName>
    </submittedName>
</protein>
<feature type="region of interest" description="Disordered" evidence="1">
    <location>
        <begin position="161"/>
        <end position="196"/>
    </location>
</feature>
<organism evidence="2 3">
    <name type="scientific">Tilletia horrida</name>
    <dbReference type="NCBI Taxonomy" id="155126"/>
    <lineage>
        <taxon>Eukaryota</taxon>
        <taxon>Fungi</taxon>
        <taxon>Dikarya</taxon>
        <taxon>Basidiomycota</taxon>
        <taxon>Ustilaginomycotina</taxon>
        <taxon>Exobasidiomycetes</taxon>
        <taxon>Tilletiales</taxon>
        <taxon>Tilletiaceae</taxon>
        <taxon>Tilletia</taxon>
    </lineage>
</organism>
<evidence type="ECO:0000313" key="2">
    <source>
        <dbReference type="EMBL" id="KAK0541931.1"/>
    </source>
</evidence>
<gene>
    <name evidence="2" type="ORF">OC846_006897</name>
</gene>
<evidence type="ECO:0000313" key="3">
    <source>
        <dbReference type="Proteomes" id="UP001176517"/>
    </source>
</evidence>
<evidence type="ECO:0000256" key="1">
    <source>
        <dbReference type="SAM" id="MobiDB-lite"/>
    </source>
</evidence>
<feature type="compositionally biased region" description="Polar residues" evidence="1">
    <location>
        <begin position="174"/>
        <end position="183"/>
    </location>
</feature>
<dbReference type="Proteomes" id="UP001176517">
    <property type="component" value="Unassembled WGS sequence"/>
</dbReference>
<comment type="caution">
    <text evidence="2">The sequence shown here is derived from an EMBL/GenBank/DDBJ whole genome shotgun (WGS) entry which is preliminary data.</text>
</comment>
<name>A0AAN6GIJ1_9BASI</name>
<feature type="non-terminal residue" evidence="2">
    <location>
        <position position="1"/>
    </location>
</feature>